<dbReference type="PROSITE" id="PS50109">
    <property type="entry name" value="HIS_KIN"/>
    <property type="match status" value="1"/>
</dbReference>
<dbReference type="InterPro" id="IPR003661">
    <property type="entry name" value="HisK_dim/P_dom"/>
</dbReference>
<dbReference type="InterPro" id="IPR013515">
    <property type="entry name" value="Phytochrome_cen-reg"/>
</dbReference>
<dbReference type="AlphaFoldDB" id="A0A1G7CXX9"/>
<dbReference type="PRINTS" id="PR01033">
    <property type="entry name" value="PHYTOCHROME"/>
</dbReference>
<keyword evidence="14" id="KW-1185">Reference proteome</keyword>
<evidence type="ECO:0000256" key="10">
    <source>
        <dbReference type="ARBA" id="ARBA00023170"/>
    </source>
</evidence>
<dbReference type="EMBL" id="FNAI01000006">
    <property type="protein sequence ID" value="SDE44158.1"/>
    <property type="molecule type" value="Genomic_DNA"/>
</dbReference>
<dbReference type="Gene3D" id="3.30.450.270">
    <property type="match status" value="1"/>
</dbReference>
<proteinExistence type="inferred from homology"/>
<dbReference type="OrthoDB" id="9766459at2"/>
<dbReference type="GO" id="GO:0007234">
    <property type="term" value="P:osmosensory signaling via phosphorelay pathway"/>
    <property type="evidence" value="ECO:0007669"/>
    <property type="project" value="TreeGrafter"/>
</dbReference>
<dbReference type="InterPro" id="IPR043150">
    <property type="entry name" value="Phytochrome_PHY_sf"/>
</dbReference>
<dbReference type="Pfam" id="PF00512">
    <property type="entry name" value="HisKA"/>
    <property type="match status" value="1"/>
</dbReference>
<dbReference type="SMART" id="SM00065">
    <property type="entry name" value="GAF"/>
    <property type="match status" value="1"/>
</dbReference>
<dbReference type="Gene3D" id="1.10.287.130">
    <property type="match status" value="1"/>
</dbReference>
<dbReference type="PROSITE" id="PS50046">
    <property type="entry name" value="PHYTOCHROME_2"/>
    <property type="match status" value="1"/>
</dbReference>
<dbReference type="InterPro" id="IPR013654">
    <property type="entry name" value="PAS_2"/>
</dbReference>
<evidence type="ECO:0000313" key="14">
    <source>
        <dbReference type="Proteomes" id="UP000199072"/>
    </source>
</evidence>
<keyword evidence="7" id="KW-0808">Transferase</keyword>
<dbReference type="Pfam" id="PF01590">
    <property type="entry name" value="GAF"/>
    <property type="match status" value="1"/>
</dbReference>
<comment type="similarity">
    <text evidence="2">In the N-terminal section; belongs to the phytochrome family.</text>
</comment>
<evidence type="ECO:0000256" key="8">
    <source>
        <dbReference type="ARBA" id="ARBA00022777"/>
    </source>
</evidence>
<evidence type="ECO:0000256" key="7">
    <source>
        <dbReference type="ARBA" id="ARBA00022679"/>
    </source>
</evidence>
<feature type="domain" description="Histidine kinase" evidence="12">
    <location>
        <begin position="526"/>
        <end position="738"/>
    </location>
</feature>
<dbReference type="Gene3D" id="3.30.565.10">
    <property type="entry name" value="Histidine kinase-like ATPase, C-terminal domain"/>
    <property type="match status" value="1"/>
</dbReference>
<dbReference type="InterPro" id="IPR005467">
    <property type="entry name" value="His_kinase_dom"/>
</dbReference>
<dbReference type="InterPro" id="IPR029016">
    <property type="entry name" value="GAF-like_dom_sf"/>
</dbReference>
<dbReference type="SUPFAM" id="SSF55781">
    <property type="entry name" value="GAF domain-like"/>
    <property type="match status" value="2"/>
</dbReference>
<dbReference type="InterPro" id="IPR016132">
    <property type="entry name" value="Phyto_chromo_attachment"/>
</dbReference>
<organism evidence="13 14">
    <name type="scientific">Mucilaginibacter pineti</name>
    <dbReference type="NCBI Taxonomy" id="1391627"/>
    <lineage>
        <taxon>Bacteria</taxon>
        <taxon>Pseudomonadati</taxon>
        <taxon>Bacteroidota</taxon>
        <taxon>Sphingobacteriia</taxon>
        <taxon>Sphingobacteriales</taxon>
        <taxon>Sphingobacteriaceae</taxon>
        <taxon>Mucilaginibacter</taxon>
    </lineage>
</organism>
<sequence>MTTTDLSNCDREPIHIPGKIQSHGFLISINQELKITYCSENISAFAPVSAASLLGTPVYFLETVILNKMDGFITKLLNIAKTKEGFRPLNPYPIHINGKDYNLIICDSADQYLLEFEPSNSDLKLDIQLVIGSMLSEIMSAADLSHLLNNAALQIQTIIGYDRVMVYKFHQDGHGEVVAEAKTPQLSTWLGLHYPASDIPQQARELYKLNLVRQIADVSTVPSTILTYPELNDKPLDLTQSSLRAVSPIHIQYLKNMGVASSFSVSLIHHGELWGLIACHNYTPRFIHYKQREAAKLIGQVLSSSLSFRQQEENQHKNNRLKTAVDDLSRHLLRYNNIEDALFNHEVTVLHAVEAEGAVLAYDGQFHHTGKTPDNIFINAIVNWLHENMQEGIYATNCLAEECPAAIAHQKTASGILACRLSRELKEYIIWFRPEVVSSVTWAGNPDKPVEIGENGLSQISPRTSFETWKQMIRQTSAPWKNEDFRSALQLKDEVAFAITRKATEIRILNDKLKEAYDELDAFSYTISHDLKNPLTAIKSYSQLLQRSSQLAPKERKMLDGIVIGAGRMQSMIEEVLHYSKAGQIKAKPRLVDMTMLLDDLKEQLMVANEHTPLNINIGSTPSIYGDETMIQQVFSNLVGNAIKYSAKTQTPVVDISGEHLENQVRYRVTDNGIGIKLHDIEKIFDLFTRSDDVDEYEGTGVGLAIVKKIMEKHKGRIWVESELGIGSTFHVAFQVRELKKA</sequence>
<dbReference type="InterPro" id="IPR036890">
    <property type="entry name" value="HATPase_C_sf"/>
</dbReference>
<evidence type="ECO:0000313" key="13">
    <source>
        <dbReference type="EMBL" id="SDE44158.1"/>
    </source>
</evidence>
<dbReference type="PANTHER" id="PTHR42878:SF15">
    <property type="entry name" value="BACTERIOPHYTOCHROME"/>
    <property type="match status" value="1"/>
</dbReference>
<dbReference type="SUPFAM" id="SSF47384">
    <property type="entry name" value="Homodimeric domain of signal transducing histidine kinase"/>
    <property type="match status" value="1"/>
</dbReference>
<protein>
    <recommendedName>
        <fullName evidence="3">histidine kinase</fullName>
        <ecNumber evidence="3">2.7.13.3</ecNumber>
    </recommendedName>
</protein>
<dbReference type="SUPFAM" id="SSF55874">
    <property type="entry name" value="ATPase domain of HSP90 chaperone/DNA topoisomerase II/histidine kinase"/>
    <property type="match status" value="1"/>
</dbReference>
<dbReference type="PANTHER" id="PTHR42878">
    <property type="entry name" value="TWO-COMPONENT HISTIDINE KINASE"/>
    <property type="match status" value="1"/>
</dbReference>
<reference evidence="13 14" key="1">
    <citation type="submission" date="2016-10" db="EMBL/GenBank/DDBJ databases">
        <authorList>
            <person name="de Groot N.N."/>
        </authorList>
    </citation>
    <scope>NUCLEOTIDE SEQUENCE [LARGE SCALE GENOMIC DNA]</scope>
    <source>
        <strain evidence="13 14">47C3B</strain>
    </source>
</reference>
<dbReference type="SMART" id="SM00387">
    <property type="entry name" value="HATPase_c"/>
    <property type="match status" value="1"/>
</dbReference>
<dbReference type="GO" id="GO:0000155">
    <property type="term" value="F:phosphorelay sensor kinase activity"/>
    <property type="evidence" value="ECO:0007669"/>
    <property type="project" value="InterPro"/>
</dbReference>
<dbReference type="GO" id="GO:0000156">
    <property type="term" value="F:phosphorelay response regulator activity"/>
    <property type="evidence" value="ECO:0007669"/>
    <property type="project" value="TreeGrafter"/>
</dbReference>
<evidence type="ECO:0000259" key="12">
    <source>
        <dbReference type="PROSITE" id="PS50109"/>
    </source>
</evidence>
<keyword evidence="5" id="KW-0597">Phosphoprotein</keyword>
<dbReference type="Proteomes" id="UP000199072">
    <property type="component" value="Unassembled WGS sequence"/>
</dbReference>
<dbReference type="GO" id="GO:0009881">
    <property type="term" value="F:photoreceptor activity"/>
    <property type="evidence" value="ECO:0007669"/>
    <property type="project" value="UniProtKB-KW"/>
</dbReference>
<evidence type="ECO:0000259" key="11">
    <source>
        <dbReference type="PROSITE" id="PS50046"/>
    </source>
</evidence>
<keyword evidence="10" id="KW-0675">Receptor</keyword>
<gene>
    <name evidence="13" type="ORF">SAMN05216464_106148</name>
</gene>
<name>A0A1G7CXX9_9SPHI</name>
<dbReference type="STRING" id="1391627.SAMN05216464_106148"/>
<dbReference type="FunFam" id="3.30.565.10:FF:000006">
    <property type="entry name" value="Sensor histidine kinase WalK"/>
    <property type="match status" value="1"/>
</dbReference>
<keyword evidence="8 13" id="KW-0418">Kinase</keyword>
<evidence type="ECO:0000256" key="6">
    <source>
        <dbReference type="ARBA" id="ARBA00022606"/>
    </source>
</evidence>
<evidence type="ECO:0000256" key="5">
    <source>
        <dbReference type="ARBA" id="ARBA00022553"/>
    </source>
</evidence>
<evidence type="ECO:0000256" key="3">
    <source>
        <dbReference type="ARBA" id="ARBA00012438"/>
    </source>
</evidence>
<comment type="catalytic activity">
    <reaction evidence="1">
        <text>ATP + protein L-histidine = ADP + protein N-phospho-L-histidine.</text>
        <dbReference type="EC" id="2.7.13.3"/>
    </reaction>
</comment>
<evidence type="ECO:0000256" key="9">
    <source>
        <dbReference type="ARBA" id="ARBA00022991"/>
    </source>
</evidence>
<dbReference type="RefSeq" id="WP_091150059.1">
    <property type="nucleotide sequence ID" value="NZ_FNAI01000006.1"/>
</dbReference>
<dbReference type="EC" id="2.7.13.3" evidence="3"/>
<dbReference type="GO" id="GO:0009584">
    <property type="term" value="P:detection of visible light"/>
    <property type="evidence" value="ECO:0007669"/>
    <property type="project" value="InterPro"/>
</dbReference>
<dbReference type="Pfam" id="PF08446">
    <property type="entry name" value="PAS_2"/>
    <property type="match status" value="1"/>
</dbReference>
<evidence type="ECO:0000256" key="2">
    <source>
        <dbReference type="ARBA" id="ARBA00006402"/>
    </source>
</evidence>
<evidence type="ECO:0000256" key="1">
    <source>
        <dbReference type="ARBA" id="ARBA00000085"/>
    </source>
</evidence>
<keyword evidence="9" id="KW-0157">Chromophore</keyword>
<keyword evidence="6" id="KW-0716">Sensory transduction</keyword>
<dbReference type="GO" id="GO:0030295">
    <property type="term" value="F:protein kinase activator activity"/>
    <property type="evidence" value="ECO:0007669"/>
    <property type="project" value="TreeGrafter"/>
</dbReference>
<dbReference type="CDD" id="cd00082">
    <property type="entry name" value="HisKA"/>
    <property type="match status" value="1"/>
</dbReference>
<accession>A0A1G7CXX9</accession>
<dbReference type="SMART" id="SM00388">
    <property type="entry name" value="HisKA"/>
    <property type="match status" value="1"/>
</dbReference>
<dbReference type="InterPro" id="IPR001294">
    <property type="entry name" value="Phytochrome"/>
</dbReference>
<dbReference type="InterPro" id="IPR003594">
    <property type="entry name" value="HATPase_dom"/>
</dbReference>
<dbReference type="InterPro" id="IPR003018">
    <property type="entry name" value="GAF"/>
</dbReference>
<dbReference type="InterPro" id="IPR035965">
    <property type="entry name" value="PAS-like_dom_sf"/>
</dbReference>
<dbReference type="SUPFAM" id="SSF55785">
    <property type="entry name" value="PYP-like sensor domain (PAS domain)"/>
    <property type="match status" value="1"/>
</dbReference>
<dbReference type="GO" id="GO:0006355">
    <property type="term" value="P:regulation of DNA-templated transcription"/>
    <property type="evidence" value="ECO:0007669"/>
    <property type="project" value="InterPro"/>
</dbReference>
<dbReference type="Gene3D" id="3.30.450.20">
    <property type="entry name" value="PAS domain"/>
    <property type="match status" value="1"/>
</dbReference>
<dbReference type="InterPro" id="IPR036097">
    <property type="entry name" value="HisK_dim/P_sf"/>
</dbReference>
<dbReference type="Pfam" id="PF00360">
    <property type="entry name" value="PHY"/>
    <property type="match status" value="1"/>
</dbReference>
<dbReference type="Pfam" id="PF02518">
    <property type="entry name" value="HATPase_c"/>
    <property type="match status" value="1"/>
</dbReference>
<dbReference type="InterPro" id="IPR050351">
    <property type="entry name" value="BphY/WalK/GraS-like"/>
</dbReference>
<evidence type="ECO:0000256" key="4">
    <source>
        <dbReference type="ARBA" id="ARBA00022543"/>
    </source>
</evidence>
<dbReference type="Gene3D" id="3.30.450.40">
    <property type="match status" value="1"/>
</dbReference>
<feature type="domain" description="Phytochrome chromophore attachment site" evidence="11">
    <location>
        <begin position="143"/>
        <end position="300"/>
    </location>
</feature>
<keyword evidence="4" id="KW-0600">Photoreceptor protein</keyword>